<evidence type="ECO:0000313" key="1">
    <source>
        <dbReference type="EMBL" id="GBP81843.1"/>
    </source>
</evidence>
<comment type="caution">
    <text evidence="1">The sequence shown here is derived from an EMBL/GenBank/DDBJ whole genome shotgun (WGS) entry which is preliminary data.</text>
</comment>
<accession>A0A4C1Z3V8</accession>
<dbReference type="AlphaFoldDB" id="A0A4C1Z3V8"/>
<keyword evidence="2" id="KW-1185">Reference proteome</keyword>
<dbReference type="EMBL" id="BGZK01001534">
    <property type="protein sequence ID" value="GBP81843.1"/>
    <property type="molecule type" value="Genomic_DNA"/>
</dbReference>
<sequence length="76" mass="8128">MPQQEKLNLQLPIVILLASSSSFEVVGHTLDSEKARPSPLTSPSIHVRSQYCLEQEHSTSASFVRGCAGAPSACTC</sequence>
<dbReference type="Proteomes" id="UP000299102">
    <property type="component" value="Unassembled WGS sequence"/>
</dbReference>
<proteinExistence type="predicted"/>
<evidence type="ECO:0000313" key="2">
    <source>
        <dbReference type="Proteomes" id="UP000299102"/>
    </source>
</evidence>
<gene>
    <name evidence="1" type="ORF">EVAR_59738_1</name>
</gene>
<organism evidence="1 2">
    <name type="scientific">Eumeta variegata</name>
    <name type="common">Bagworm moth</name>
    <name type="synonym">Eumeta japonica</name>
    <dbReference type="NCBI Taxonomy" id="151549"/>
    <lineage>
        <taxon>Eukaryota</taxon>
        <taxon>Metazoa</taxon>
        <taxon>Ecdysozoa</taxon>
        <taxon>Arthropoda</taxon>
        <taxon>Hexapoda</taxon>
        <taxon>Insecta</taxon>
        <taxon>Pterygota</taxon>
        <taxon>Neoptera</taxon>
        <taxon>Endopterygota</taxon>
        <taxon>Lepidoptera</taxon>
        <taxon>Glossata</taxon>
        <taxon>Ditrysia</taxon>
        <taxon>Tineoidea</taxon>
        <taxon>Psychidae</taxon>
        <taxon>Oiketicinae</taxon>
        <taxon>Eumeta</taxon>
    </lineage>
</organism>
<reference evidence="1 2" key="1">
    <citation type="journal article" date="2019" name="Commun. Biol.">
        <title>The bagworm genome reveals a unique fibroin gene that provides high tensile strength.</title>
        <authorList>
            <person name="Kono N."/>
            <person name="Nakamura H."/>
            <person name="Ohtoshi R."/>
            <person name="Tomita M."/>
            <person name="Numata K."/>
            <person name="Arakawa K."/>
        </authorList>
    </citation>
    <scope>NUCLEOTIDE SEQUENCE [LARGE SCALE GENOMIC DNA]</scope>
</reference>
<name>A0A4C1Z3V8_EUMVA</name>
<protein>
    <submittedName>
        <fullName evidence="1">Uncharacterized protein</fullName>
    </submittedName>
</protein>